<dbReference type="Proteomes" id="UP000507245">
    <property type="component" value="Unassembled WGS sequence"/>
</dbReference>
<dbReference type="AlphaFoldDB" id="A0A6J5Y017"/>
<reference evidence="2" key="1">
    <citation type="journal article" date="2020" name="Genome Biol.">
        <title>Gamete binning: chromosome-level and haplotype-resolved genome assembly enabled by high-throughput single-cell sequencing of gamete genomes.</title>
        <authorList>
            <person name="Campoy J.A."/>
            <person name="Sun H."/>
            <person name="Goel M."/>
            <person name="Jiao W.-B."/>
            <person name="Folz-Donahue K."/>
            <person name="Wang N."/>
            <person name="Rubio M."/>
            <person name="Liu C."/>
            <person name="Kukat C."/>
            <person name="Ruiz D."/>
            <person name="Huettel B."/>
            <person name="Schneeberger K."/>
        </authorList>
    </citation>
    <scope>NUCLEOTIDE SEQUENCE [LARGE SCALE GENOMIC DNA]</scope>
    <source>
        <strain evidence="2">cv. Rojo Pasion</strain>
    </source>
</reference>
<gene>
    <name evidence="1" type="ORF">ORAREDHAP_LOCUS44053</name>
</gene>
<organism evidence="1 2">
    <name type="scientific">Prunus armeniaca</name>
    <name type="common">Apricot</name>
    <name type="synonym">Armeniaca vulgaris</name>
    <dbReference type="NCBI Taxonomy" id="36596"/>
    <lineage>
        <taxon>Eukaryota</taxon>
        <taxon>Viridiplantae</taxon>
        <taxon>Streptophyta</taxon>
        <taxon>Embryophyta</taxon>
        <taxon>Tracheophyta</taxon>
        <taxon>Spermatophyta</taxon>
        <taxon>Magnoliopsida</taxon>
        <taxon>eudicotyledons</taxon>
        <taxon>Gunneridae</taxon>
        <taxon>Pentapetalae</taxon>
        <taxon>rosids</taxon>
        <taxon>fabids</taxon>
        <taxon>Rosales</taxon>
        <taxon>Rosaceae</taxon>
        <taxon>Amygdaloideae</taxon>
        <taxon>Amygdaleae</taxon>
        <taxon>Prunus</taxon>
    </lineage>
</organism>
<proteinExistence type="predicted"/>
<protein>
    <submittedName>
        <fullName evidence="1">Uncharacterized protein</fullName>
    </submittedName>
</protein>
<dbReference type="EMBL" id="CAEKKB010000007">
    <property type="protein sequence ID" value="CAB4317305.1"/>
    <property type="molecule type" value="Genomic_DNA"/>
</dbReference>
<name>A0A6J5Y017_PRUAR</name>
<keyword evidence="2" id="KW-1185">Reference proteome</keyword>
<evidence type="ECO:0000313" key="1">
    <source>
        <dbReference type="EMBL" id="CAB4317305.1"/>
    </source>
</evidence>
<evidence type="ECO:0000313" key="2">
    <source>
        <dbReference type="Proteomes" id="UP000507245"/>
    </source>
</evidence>
<sequence length="61" mass="6947">MRNESTPLGRPGLPHSACVILGDHKMYAELCYGNNFPNELDFFLCVLEYEENQDIARPTES</sequence>
<accession>A0A6J5Y017</accession>